<comment type="caution">
    <text evidence="1">The sequence shown here is derived from an EMBL/GenBank/DDBJ whole genome shotgun (WGS) entry which is preliminary data.</text>
</comment>
<sequence length="129" mass="14007">MSTMKNAQREPGVQISLVTINHLSGHQAQYLKAQQEPGQPVTYTATITFDHSAIESQINEARLAAQALPEKVRKRFVDAFVHLVLTEGKEVSFAERPATNGTVGGVFTVTLRGVSDLITTAMNTARLEG</sequence>
<name>A0A838XWJ1_9NEIS</name>
<keyword evidence="2" id="KW-1185">Reference proteome</keyword>
<accession>A0A838XWJ1</accession>
<reference evidence="1 2" key="1">
    <citation type="submission" date="2020-07" db="EMBL/GenBank/DDBJ databases">
        <title>Draft genome sequence of violacein-producing bacteria and related species.</title>
        <authorList>
            <person name="Wilson H.S."/>
            <person name="De Leon M.E."/>
        </authorList>
    </citation>
    <scope>NUCLEOTIDE SEQUENCE [LARGE SCALE GENOMIC DNA]</scope>
    <source>
        <strain evidence="1 2">HSC-21Su07</strain>
    </source>
</reference>
<gene>
    <name evidence="1" type="ORF">H2Z84_03760</name>
</gene>
<dbReference type="Proteomes" id="UP000545606">
    <property type="component" value="Unassembled WGS sequence"/>
</dbReference>
<organism evidence="1 2">
    <name type="scientific">Aquitalea aquatica</name>
    <dbReference type="NCBI Taxonomy" id="3044273"/>
    <lineage>
        <taxon>Bacteria</taxon>
        <taxon>Pseudomonadati</taxon>
        <taxon>Pseudomonadota</taxon>
        <taxon>Betaproteobacteria</taxon>
        <taxon>Neisseriales</taxon>
        <taxon>Chromobacteriaceae</taxon>
        <taxon>Aquitalea</taxon>
    </lineage>
</organism>
<dbReference type="AlphaFoldDB" id="A0A838XWJ1"/>
<proteinExistence type="predicted"/>
<dbReference type="RefSeq" id="WP_181834790.1">
    <property type="nucleotide sequence ID" value="NZ_JACERN010000014.1"/>
</dbReference>
<dbReference type="EMBL" id="JACERN010000014">
    <property type="protein sequence ID" value="MBA4707510.1"/>
    <property type="molecule type" value="Genomic_DNA"/>
</dbReference>
<evidence type="ECO:0000313" key="1">
    <source>
        <dbReference type="EMBL" id="MBA4707510.1"/>
    </source>
</evidence>
<protein>
    <submittedName>
        <fullName evidence="1">Uncharacterized protein</fullName>
    </submittedName>
</protein>
<evidence type="ECO:0000313" key="2">
    <source>
        <dbReference type="Proteomes" id="UP000545606"/>
    </source>
</evidence>